<dbReference type="Pfam" id="PF21850">
    <property type="entry name" value="DUF6909"/>
    <property type="match status" value="1"/>
</dbReference>
<reference evidence="1 2" key="1">
    <citation type="journal article" date="2016" name="Nat. Commun.">
        <title>Thousands of microbial genomes shed light on interconnected biogeochemical processes in an aquifer system.</title>
        <authorList>
            <person name="Anantharaman K."/>
            <person name="Brown C.T."/>
            <person name="Hug L.A."/>
            <person name="Sharon I."/>
            <person name="Castelle C.J."/>
            <person name="Probst A.J."/>
            <person name="Thomas B.C."/>
            <person name="Singh A."/>
            <person name="Wilkins M.J."/>
            <person name="Karaoz U."/>
            <person name="Brodie E.L."/>
            <person name="Williams K.H."/>
            <person name="Hubbard S.S."/>
            <person name="Banfield J.F."/>
        </authorList>
    </citation>
    <scope>NUCLEOTIDE SEQUENCE [LARGE SCALE GENOMIC DNA]</scope>
</reference>
<organism evidence="1 2">
    <name type="scientific">Candidatus Gottesmanbacteria bacterium RIFCSPLOWO2_01_FULL_42_22</name>
    <dbReference type="NCBI Taxonomy" id="1798391"/>
    <lineage>
        <taxon>Bacteria</taxon>
        <taxon>Candidatus Gottesmaniibacteriota</taxon>
    </lineage>
</organism>
<dbReference type="InterPro" id="IPR054204">
    <property type="entry name" value="DUF6909"/>
</dbReference>
<protein>
    <submittedName>
        <fullName evidence="1">Uncharacterized protein</fullName>
    </submittedName>
</protein>
<dbReference type="AlphaFoldDB" id="A0A1F6BKC4"/>
<evidence type="ECO:0000313" key="2">
    <source>
        <dbReference type="Proteomes" id="UP000176228"/>
    </source>
</evidence>
<gene>
    <name evidence="1" type="ORF">A2968_00485</name>
</gene>
<sequence length="549" mass="62844">MNNDGAIEQIEIYIRTYRSLLKSAGFVNIDKLTDAHKDAGSILHEKGKSDKIDTAAFIYSLLRLPPVMSNVKKIILGQSIRVFKNNRFGHIDEWTEVTAPGRRRKMYFNGRDTLAVYIASVTDVDDLITLLTSFQIEWNKLHGKISKERDVKKAVENLLDPEDIFKIQKIWGDDYHKFLTAVKYRKIDFTVHLLSGSYMEYARATQHWWDHVDTTLPEIKFIDRPVYFVSSNSHSLVNLITRFALNHEKEIIEDLYKSKNETLINLWEKIEKEASGVAREYFLCYLSKKSLRQSNHLNQIKSSLESKLGIMTIPARHYLDIDVQIIPLAKLAQSGLADLLNLDLKPLTDSKSLIVNIDYPLGWAAYQVLTEIGQNVGKILGIYVMGKAATLNAQVGDILLPTTVFDVHTKNTYAITNCFKASDFNKIYSSGLILENQKTVTTKGTYLESAKMIENWFREGFTDIEMEAGPYLNAAYEFIYYNRYEENEFINLSPTPFELGIAHYASDTPYSKAKNLGVRNLSYEGVESTYAISQTILKKIAEREMRLLK</sequence>
<dbReference type="STRING" id="1798391.A2968_00485"/>
<name>A0A1F6BKC4_9BACT</name>
<evidence type="ECO:0000313" key="1">
    <source>
        <dbReference type="EMBL" id="OGG37303.1"/>
    </source>
</evidence>
<comment type="caution">
    <text evidence="1">The sequence shown here is derived from an EMBL/GenBank/DDBJ whole genome shotgun (WGS) entry which is preliminary data.</text>
</comment>
<dbReference type="Proteomes" id="UP000176228">
    <property type="component" value="Unassembled WGS sequence"/>
</dbReference>
<proteinExistence type="predicted"/>
<dbReference type="EMBL" id="MFJU01000002">
    <property type="protein sequence ID" value="OGG37303.1"/>
    <property type="molecule type" value="Genomic_DNA"/>
</dbReference>
<accession>A0A1F6BKC4</accession>